<gene>
    <name evidence="2" type="ORF">PXEA_LOCUS35027</name>
</gene>
<accession>A0A448XPE2</accession>
<keyword evidence="1" id="KW-1133">Transmembrane helix</keyword>
<evidence type="ECO:0000313" key="3">
    <source>
        <dbReference type="Proteomes" id="UP000784294"/>
    </source>
</evidence>
<name>A0A448XPE2_9PLAT</name>
<organism evidence="2 3">
    <name type="scientific">Protopolystoma xenopodis</name>
    <dbReference type="NCBI Taxonomy" id="117903"/>
    <lineage>
        <taxon>Eukaryota</taxon>
        <taxon>Metazoa</taxon>
        <taxon>Spiralia</taxon>
        <taxon>Lophotrochozoa</taxon>
        <taxon>Platyhelminthes</taxon>
        <taxon>Monogenea</taxon>
        <taxon>Polyopisthocotylea</taxon>
        <taxon>Polystomatidea</taxon>
        <taxon>Polystomatidae</taxon>
        <taxon>Protopolystoma</taxon>
    </lineage>
</organism>
<dbReference type="EMBL" id="CAAALY010270031">
    <property type="protein sequence ID" value="VEL41587.1"/>
    <property type="molecule type" value="Genomic_DNA"/>
</dbReference>
<dbReference type="AlphaFoldDB" id="A0A448XPE2"/>
<evidence type="ECO:0000256" key="1">
    <source>
        <dbReference type="SAM" id="Phobius"/>
    </source>
</evidence>
<keyword evidence="1" id="KW-0812">Transmembrane</keyword>
<feature type="transmembrane region" description="Helical" evidence="1">
    <location>
        <begin position="91"/>
        <end position="111"/>
    </location>
</feature>
<evidence type="ECO:0000313" key="2">
    <source>
        <dbReference type="EMBL" id="VEL41587.1"/>
    </source>
</evidence>
<sequence length="117" mass="12709">MLSDSFNTTIMHGSEGQDNKAFFDSTGKPDPLFLASPLQTAAGDLNSVGTPTVVIKKKVKKAQRIRRRRRKNAGAAGEPLGLIVDGQSLRYALHVSLLLIHLSVLYLYLIVMATSLS</sequence>
<comment type="caution">
    <text evidence="2">The sequence shown here is derived from an EMBL/GenBank/DDBJ whole genome shotgun (WGS) entry which is preliminary data.</text>
</comment>
<protein>
    <submittedName>
        <fullName evidence="2">Uncharacterized protein</fullName>
    </submittedName>
</protein>
<reference evidence="2" key="1">
    <citation type="submission" date="2018-11" db="EMBL/GenBank/DDBJ databases">
        <authorList>
            <consortium name="Pathogen Informatics"/>
        </authorList>
    </citation>
    <scope>NUCLEOTIDE SEQUENCE</scope>
</reference>
<dbReference type="Proteomes" id="UP000784294">
    <property type="component" value="Unassembled WGS sequence"/>
</dbReference>
<keyword evidence="3" id="KW-1185">Reference proteome</keyword>
<keyword evidence="1" id="KW-0472">Membrane</keyword>
<proteinExistence type="predicted"/>